<comment type="caution">
    <text evidence="2">The sequence shown here is derived from an EMBL/GenBank/DDBJ whole genome shotgun (WGS) entry which is preliminary data.</text>
</comment>
<dbReference type="EMBL" id="BRZM01000043">
    <property type="protein sequence ID" value="GLD61030.1"/>
    <property type="molecule type" value="Genomic_DNA"/>
</dbReference>
<protein>
    <submittedName>
        <fullName evidence="2">PiggyBac transposable element-derived protein 3-like protein</fullName>
    </submittedName>
</protein>
<evidence type="ECO:0000256" key="1">
    <source>
        <dbReference type="SAM" id="MobiDB-lite"/>
    </source>
</evidence>
<evidence type="ECO:0000313" key="2">
    <source>
        <dbReference type="EMBL" id="GLD61030.1"/>
    </source>
</evidence>
<evidence type="ECO:0000313" key="3">
    <source>
        <dbReference type="Proteomes" id="UP001279410"/>
    </source>
</evidence>
<dbReference type="PANTHER" id="PTHR47272:SF1">
    <property type="entry name" value="PIGGYBAC TRANSPOSABLE ELEMENT-DERIVED PROTEIN 3-LIKE"/>
    <property type="match status" value="1"/>
</dbReference>
<dbReference type="PANTHER" id="PTHR47272">
    <property type="entry name" value="DDE_TNP_1_7 DOMAIN-CONTAINING PROTEIN"/>
    <property type="match status" value="1"/>
</dbReference>
<feature type="compositionally biased region" description="Acidic residues" evidence="1">
    <location>
        <begin position="28"/>
        <end position="48"/>
    </location>
</feature>
<name>A0AAD3MV76_LATJO</name>
<reference evidence="2" key="1">
    <citation type="submission" date="2022-08" db="EMBL/GenBank/DDBJ databases">
        <title>Genome sequencing of akame (Lates japonicus).</title>
        <authorList>
            <person name="Hashiguchi Y."/>
            <person name="Takahashi H."/>
        </authorList>
    </citation>
    <scope>NUCLEOTIDE SEQUENCE</scope>
    <source>
        <strain evidence="2">Kochi</strain>
    </source>
</reference>
<proteinExistence type="predicted"/>
<gene>
    <name evidence="2" type="ORF">AKAME5_001288200</name>
</gene>
<keyword evidence="3" id="KW-1185">Reference proteome</keyword>
<feature type="region of interest" description="Disordered" evidence="1">
    <location>
        <begin position="25"/>
        <end position="76"/>
    </location>
</feature>
<dbReference type="Proteomes" id="UP001279410">
    <property type="component" value="Unassembled WGS sequence"/>
</dbReference>
<sequence>MDARASNDAKGVLFGTTADLDTLLAEDGLPDDNESVDEEENEDDEVSQEDVPRLPRWKTPHSANITDYPEWQANLPKSDNIKSPYEYFKMFFLLLLK</sequence>
<organism evidence="2 3">
    <name type="scientific">Lates japonicus</name>
    <name type="common">Japanese lates</name>
    <dbReference type="NCBI Taxonomy" id="270547"/>
    <lineage>
        <taxon>Eukaryota</taxon>
        <taxon>Metazoa</taxon>
        <taxon>Chordata</taxon>
        <taxon>Craniata</taxon>
        <taxon>Vertebrata</taxon>
        <taxon>Euteleostomi</taxon>
        <taxon>Actinopterygii</taxon>
        <taxon>Neopterygii</taxon>
        <taxon>Teleostei</taxon>
        <taxon>Neoteleostei</taxon>
        <taxon>Acanthomorphata</taxon>
        <taxon>Carangaria</taxon>
        <taxon>Carangaria incertae sedis</taxon>
        <taxon>Centropomidae</taxon>
        <taxon>Lates</taxon>
    </lineage>
</organism>
<accession>A0AAD3MV76</accession>
<dbReference type="AlphaFoldDB" id="A0AAD3MV76"/>